<organism evidence="2">
    <name type="scientific">Solanum lycopersicum</name>
    <name type="common">Tomato</name>
    <name type="synonym">Lycopersicon esculentum</name>
    <dbReference type="NCBI Taxonomy" id="4081"/>
    <lineage>
        <taxon>Eukaryota</taxon>
        <taxon>Viridiplantae</taxon>
        <taxon>Streptophyta</taxon>
        <taxon>Embryophyta</taxon>
        <taxon>Tracheophyta</taxon>
        <taxon>Spermatophyta</taxon>
        <taxon>Magnoliopsida</taxon>
        <taxon>eudicotyledons</taxon>
        <taxon>Gunneridae</taxon>
        <taxon>Pentapetalae</taxon>
        <taxon>asterids</taxon>
        <taxon>lamiids</taxon>
        <taxon>Solanales</taxon>
        <taxon>Solanaceae</taxon>
        <taxon>Solanoideae</taxon>
        <taxon>Solaneae</taxon>
        <taxon>Solanum</taxon>
        <taxon>Solanum subgen. Lycopersicon</taxon>
    </lineage>
</organism>
<dbReference type="PANTHER" id="PTHR11439">
    <property type="entry name" value="GAG-POL-RELATED RETROTRANSPOSON"/>
    <property type="match status" value="1"/>
</dbReference>
<evidence type="ECO:0000259" key="1">
    <source>
        <dbReference type="Pfam" id="PF07727"/>
    </source>
</evidence>
<dbReference type="SUPFAM" id="SSF56672">
    <property type="entry name" value="DNA/RNA polymerases"/>
    <property type="match status" value="1"/>
</dbReference>
<accession>A0A3Q7GJL0</accession>
<dbReference type="InParanoid" id="A0A3Q7GJL0"/>
<dbReference type="Pfam" id="PF07727">
    <property type="entry name" value="RVT_2"/>
    <property type="match status" value="1"/>
</dbReference>
<keyword evidence="3" id="KW-1185">Reference proteome</keyword>
<feature type="domain" description="Reverse transcriptase Ty1/copia-type" evidence="1">
    <location>
        <begin position="5"/>
        <end position="90"/>
    </location>
</feature>
<sequence>MTNKVGDDIVVVLIYVDDLLVAGSSCQMIEEKKQVLKDHFRIKDLGDLSFFLGNEFARNSEGILMHQRKYELELISDLGLGSSKPMSTPAKLNLKLTKPEFDNLVGDESDSLLLNPGEYQRFVGRPNISYAVQSLSQFMQASKVSHMNAAIRVVKYVKQSQGFGILLTTQSTESLQAYCDDDWGSCANSRRSITGYLIKYGDSPISWKSKKQSTISGSSAEAEYTSLASTIVEITWIIGPPAEKDPPPPISIC</sequence>
<evidence type="ECO:0000313" key="3">
    <source>
        <dbReference type="Proteomes" id="UP000004994"/>
    </source>
</evidence>
<dbReference type="InterPro" id="IPR013103">
    <property type="entry name" value="RVT_2"/>
</dbReference>
<dbReference type="Gramene" id="Solyc05g026153.1.1">
    <property type="protein sequence ID" value="Solyc05g026153.1.1"/>
    <property type="gene ID" value="Solyc05g026153.1"/>
</dbReference>
<dbReference type="Proteomes" id="UP000004994">
    <property type="component" value="Chromosome 5"/>
</dbReference>
<reference evidence="2" key="1">
    <citation type="journal article" date="2012" name="Nature">
        <title>The tomato genome sequence provides insights into fleshy fruit evolution.</title>
        <authorList>
            <consortium name="Tomato Genome Consortium"/>
        </authorList>
    </citation>
    <scope>NUCLEOTIDE SEQUENCE [LARGE SCALE GENOMIC DNA]</scope>
    <source>
        <strain evidence="2">cv. Heinz 1706</strain>
    </source>
</reference>
<dbReference type="InterPro" id="IPR043502">
    <property type="entry name" value="DNA/RNA_pol_sf"/>
</dbReference>
<dbReference type="EnsemblPlants" id="Solyc05g026153.1.1">
    <property type="protein sequence ID" value="Solyc05g026153.1.1"/>
    <property type="gene ID" value="Solyc05g026153.1"/>
</dbReference>
<dbReference type="AlphaFoldDB" id="A0A3Q7GJL0"/>
<protein>
    <recommendedName>
        <fullName evidence="1">Reverse transcriptase Ty1/copia-type domain-containing protein</fullName>
    </recommendedName>
</protein>
<reference evidence="2" key="2">
    <citation type="submission" date="2019-01" db="UniProtKB">
        <authorList>
            <consortium name="EnsemblPlants"/>
        </authorList>
    </citation>
    <scope>IDENTIFICATION</scope>
    <source>
        <strain evidence="2">cv. Heinz 1706</strain>
    </source>
</reference>
<proteinExistence type="predicted"/>
<dbReference type="CDD" id="cd09272">
    <property type="entry name" value="RNase_HI_RT_Ty1"/>
    <property type="match status" value="1"/>
</dbReference>
<evidence type="ECO:0000313" key="2">
    <source>
        <dbReference type="EnsemblPlants" id="Solyc05g026153.1.1"/>
    </source>
</evidence>
<name>A0A3Q7GJL0_SOLLC</name>
<dbReference type="STRING" id="4081.A0A3Q7GJL0"/>
<dbReference type="PANTHER" id="PTHR11439:SF471">
    <property type="entry name" value="REVERSE TRANSCRIPTASE TY1_COPIA-TYPE DOMAIN-CONTAINING PROTEIN"/>
    <property type="match status" value="1"/>
</dbReference>